<dbReference type="RefSeq" id="WP_220229881.1">
    <property type="nucleotide sequence ID" value="NZ_JAICBX010000003.1"/>
</dbReference>
<comment type="similarity">
    <text evidence="3">Belongs to the DapA family.</text>
</comment>
<dbReference type="GO" id="GO:0008747">
    <property type="term" value="F:N-acetylneuraminate lyase activity"/>
    <property type="evidence" value="ECO:0007669"/>
    <property type="project" value="TreeGrafter"/>
</dbReference>
<evidence type="ECO:0000313" key="7">
    <source>
        <dbReference type="Proteomes" id="UP001196509"/>
    </source>
</evidence>
<feature type="active site" description="Schiff-base intermediate with substrate" evidence="4">
    <location>
        <position position="164"/>
    </location>
</feature>
<feature type="binding site" evidence="5">
    <location>
        <position position="206"/>
    </location>
    <ligand>
        <name>pyruvate</name>
        <dbReference type="ChEBI" id="CHEBI:15361"/>
    </ligand>
</feature>
<accession>A0AAE2ZQZ9</accession>
<dbReference type="InterPro" id="IPR020624">
    <property type="entry name" value="Schiff_base-form_aldolases_CS"/>
</dbReference>
<dbReference type="PIRSF" id="PIRSF001365">
    <property type="entry name" value="DHDPS"/>
    <property type="match status" value="1"/>
</dbReference>
<dbReference type="EMBL" id="JAICBX010000003">
    <property type="protein sequence ID" value="MBW8639177.1"/>
    <property type="molecule type" value="Genomic_DNA"/>
</dbReference>
<dbReference type="PANTHER" id="PTHR42849">
    <property type="entry name" value="N-ACETYLNEURAMINATE LYASE"/>
    <property type="match status" value="1"/>
</dbReference>
<proteinExistence type="inferred from homology"/>
<dbReference type="Pfam" id="PF00701">
    <property type="entry name" value="DHDPS"/>
    <property type="match status" value="1"/>
</dbReference>
<feature type="active site" description="Proton donor/acceptor" evidence="4">
    <location>
        <position position="137"/>
    </location>
</feature>
<dbReference type="SUPFAM" id="SSF51569">
    <property type="entry name" value="Aldolase"/>
    <property type="match status" value="1"/>
</dbReference>
<dbReference type="Proteomes" id="UP001196509">
    <property type="component" value="Unassembled WGS sequence"/>
</dbReference>
<dbReference type="Gene3D" id="3.20.20.70">
    <property type="entry name" value="Aldolase class I"/>
    <property type="match status" value="1"/>
</dbReference>
<dbReference type="InterPro" id="IPR002220">
    <property type="entry name" value="DapA-like"/>
</dbReference>
<dbReference type="InterPro" id="IPR013785">
    <property type="entry name" value="Aldolase_TIM"/>
</dbReference>
<name>A0AAE2ZQZ9_9HYPH</name>
<keyword evidence="7" id="KW-1185">Reference proteome</keyword>
<dbReference type="PRINTS" id="PR00146">
    <property type="entry name" value="DHPICSNTHASE"/>
</dbReference>
<sequence length="296" mass="32419">MSMQIRGVIAPMTTPFDEQGELEVGAVSDQVNFLIEGGVHALVAGGSGGEGHVLDREEFRSLLEAVVTATDGRVPVVAGVITNSTREAIIRANSIADLPIAAFQVTPVHYLFAPTHDATVRHFAELSDALQREIFIYNVIKWNYLPPELLLRIMREVEFVNGVKQSAGDLKLLSDLLLAAEPNMAIYTAIDALLYPSYTLGAPGSITALLAAIPGSNVQLWDAVHNGDHERALKLHELQLGLWNTITQPRIPSCIKFIQSLQGVPSMHSRAPMTPPDIDQQARIRRAFDELQEFLD</sequence>
<comment type="caution">
    <text evidence="6">The sequence shown here is derived from an EMBL/GenBank/DDBJ whole genome shotgun (WGS) entry which is preliminary data.</text>
</comment>
<keyword evidence="2" id="KW-0704">Schiff base</keyword>
<reference evidence="6" key="1">
    <citation type="submission" date="2021-08" db="EMBL/GenBank/DDBJ databases">
        <title>Hoeflea bacterium WL0058 sp. nov., isolated from the sediment.</title>
        <authorList>
            <person name="Wang L."/>
            <person name="Zhang D."/>
        </authorList>
    </citation>
    <scope>NUCLEOTIDE SEQUENCE</scope>
    <source>
        <strain evidence="6">WL0058</strain>
    </source>
</reference>
<dbReference type="PROSITE" id="PS00665">
    <property type="entry name" value="DHDPS_1"/>
    <property type="match status" value="1"/>
</dbReference>
<keyword evidence="1 3" id="KW-0456">Lyase</keyword>
<evidence type="ECO:0000256" key="5">
    <source>
        <dbReference type="PIRSR" id="PIRSR001365-2"/>
    </source>
</evidence>
<dbReference type="CDD" id="cd00408">
    <property type="entry name" value="DHDPS-like"/>
    <property type="match status" value="1"/>
</dbReference>
<dbReference type="GO" id="GO:0019262">
    <property type="term" value="P:N-acetylneuraminate catabolic process"/>
    <property type="evidence" value="ECO:0007669"/>
    <property type="project" value="TreeGrafter"/>
</dbReference>
<organism evidence="6 7">
    <name type="scientific">Flavimaribacter sediminis</name>
    <dbReference type="NCBI Taxonomy" id="2865987"/>
    <lineage>
        <taxon>Bacteria</taxon>
        <taxon>Pseudomonadati</taxon>
        <taxon>Pseudomonadota</taxon>
        <taxon>Alphaproteobacteria</taxon>
        <taxon>Hyphomicrobiales</taxon>
        <taxon>Rhizobiaceae</taxon>
        <taxon>Flavimaribacter</taxon>
    </lineage>
</organism>
<evidence type="ECO:0000256" key="1">
    <source>
        <dbReference type="ARBA" id="ARBA00023239"/>
    </source>
</evidence>
<evidence type="ECO:0000256" key="4">
    <source>
        <dbReference type="PIRSR" id="PIRSR001365-1"/>
    </source>
</evidence>
<evidence type="ECO:0000256" key="3">
    <source>
        <dbReference type="PIRNR" id="PIRNR001365"/>
    </source>
</evidence>
<evidence type="ECO:0000313" key="6">
    <source>
        <dbReference type="EMBL" id="MBW8639177.1"/>
    </source>
</evidence>
<dbReference type="GO" id="GO:0005829">
    <property type="term" value="C:cytosol"/>
    <property type="evidence" value="ECO:0007669"/>
    <property type="project" value="TreeGrafter"/>
</dbReference>
<dbReference type="SMART" id="SM01130">
    <property type="entry name" value="DHDPS"/>
    <property type="match status" value="1"/>
</dbReference>
<dbReference type="PANTHER" id="PTHR42849:SF1">
    <property type="entry name" value="N-ACETYLNEURAMINATE LYASE"/>
    <property type="match status" value="1"/>
</dbReference>
<gene>
    <name evidence="6" type="ORF">K1W69_18420</name>
</gene>
<protein>
    <submittedName>
        <fullName evidence="6">Dihydrodipicolinate synthase family protein</fullName>
    </submittedName>
</protein>
<evidence type="ECO:0000256" key="2">
    <source>
        <dbReference type="ARBA" id="ARBA00023270"/>
    </source>
</evidence>
<dbReference type="AlphaFoldDB" id="A0AAE2ZQZ9"/>